<comment type="caution">
    <text evidence="2">The sequence shown here is derived from an EMBL/GenBank/DDBJ whole genome shotgun (WGS) entry which is preliminary data.</text>
</comment>
<evidence type="ECO:0000313" key="3">
    <source>
        <dbReference type="Proteomes" id="UP001230051"/>
    </source>
</evidence>
<dbReference type="EMBL" id="JAGXEW010000054">
    <property type="protein sequence ID" value="KAK1151150.1"/>
    <property type="molecule type" value="Genomic_DNA"/>
</dbReference>
<protein>
    <submittedName>
        <fullName evidence="2">Uncharacterized protein</fullName>
    </submittedName>
</protein>
<accession>A0AAD8CHI0</accession>
<reference evidence="2" key="1">
    <citation type="submission" date="2022-02" db="EMBL/GenBank/DDBJ databases">
        <title>Atlantic sturgeon de novo genome assembly.</title>
        <authorList>
            <person name="Stock M."/>
            <person name="Klopp C."/>
            <person name="Guiguen Y."/>
            <person name="Cabau C."/>
            <person name="Parinello H."/>
            <person name="Santidrian Yebra-Pimentel E."/>
            <person name="Kuhl H."/>
            <person name="Dirks R.P."/>
            <person name="Guessner J."/>
            <person name="Wuertz S."/>
            <person name="Du K."/>
            <person name="Schartl M."/>
        </authorList>
    </citation>
    <scope>NUCLEOTIDE SEQUENCE</scope>
    <source>
        <strain evidence="2">STURGEONOMICS-FGT-2020</strain>
        <tissue evidence="2">Whole blood</tissue>
    </source>
</reference>
<evidence type="ECO:0000256" key="1">
    <source>
        <dbReference type="SAM" id="MobiDB-lite"/>
    </source>
</evidence>
<proteinExistence type="predicted"/>
<gene>
    <name evidence="2" type="ORF">AOXY_G33175</name>
</gene>
<name>A0AAD8CHI0_ACIOX</name>
<organism evidence="2 3">
    <name type="scientific">Acipenser oxyrinchus oxyrinchus</name>
    <dbReference type="NCBI Taxonomy" id="40147"/>
    <lineage>
        <taxon>Eukaryota</taxon>
        <taxon>Metazoa</taxon>
        <taxon>Chordata</taxon>
        <taxon>Craniata</taxon>
        <taxon>Vertebrata</taxon>
        <taxon>Euteleostomi</taxon>
        <taxon>Actinopterygii</taxon>
        <taxon>Chondrostei</taxon>
        <taxon>Acipenseriformes</taxon>
        <taxon>Acipenseridae</taxon>
        <taxon>Acipenser</taxon>
    </lineage>
</organism>
<dbReference type="Proteomes" id="UP001230051">
    <property type="component" value="Unassembled WGS sequence"/>
</dbReference>
<feature type="region of interest" description="Disordered" evidence="1">
    <location>
        <begin position="36"/>
        <end position="55"/>
    </location>
</feature>
<dbReference type="AlphaFoldDB" id="A0AAD8CHI0"/>
<keyword evidence="3" id="KW-1185">Reference proteome</keyword>
<sequence>MAEACCAGGPGAAKPFTLSSLKSRRCQRPAGDLSIGNLLASSAHPPPPPSRGFVSERAPLSVSSCTLRSGEGSVCCYGFKPSPIEEHTSDHGRTVALVSGLEPARADRS</sequence>
<evidence type="ECO:0000313" key="2">
    <source>
        <dbReference type="EMBL" id="KAK1151150.1"/>
    </source>
</evidence>